<dbReference type="InterPro" id="IPR003599">
    <property type="entry name" value="Ig_sub"/>
</dbReference>
<name>I3K7Q4_ORENI</name>
<dbReference type="InterPro" id="IPR013106">
    <property type="entry name" value="Ig_V-set"/>
</dbReference>
<organism evidence="10 11">
    <name type="scientific">Oreochromis niloticus</name>
    <name type="common">Nile tilapia</name>
    <name type="synonym">Tilapia nilotica</name>
    <dbReference type="NCBI Taxonomy" id="8128"/>
    <lineage>
        <taxon>Eukaryota</taxon>
        <taxon>Metazoa</taxon>
        <taxon>Chordata</taxon>
        <taxon>Craniata</taxon>
        <taxon>Vertebrata</taxon>
        <taxon>Euteleostomi</taxon>
        <taxon>Actinopterygii</taxon>
        <taxon>Neopterygii</taxon>
        <taxon>Teleostei</taxon>
        <taxon>Neoteleostei</taxon>
        <taxon>Acanthomorphata</taxon>
        <taxon>Ovalentaria</taxon>
        <taxon>Cichlomorphae</taxon>
        <taxon>Cichliformes</taxon>
        <taxon>Cichlidae</taxon>
        <taxon>African cichlids</taxon>
        <taxon>Pseudocrenilabrinae</taxon>
        <taxon>Oreochromini</taxon>
        <taxon>Oreochromis</taxon>
    </lineage>
</organism>
<reference evidence="10" key="3">
    <citation type="submission" date="2025-09" db="UniProtKB">
        <authorList>
            <consortium name="Ensembl"/>
        </authorList>
    </citation>
    <scope>IDENTIFICATION</scope>
</reference>
<dbReference type="InParanoid" id="I3K7Q4"/>
<evidence type="ECO:0000256" key="4">
    <source>
        <dbReference type="ARBA" id="ARBA00023136"/>
    </source>
</evidence>
<feature type="region of interest" description="Disordered" evidence="6">
    <location>
        <begin position="363"/>
        <end position="393"/>
    </location>
</feature>
<protein>
    <submittedName>
        <fullName evidence="10">Myelin-associated glycoprotein</fullName>
    </submittedName>
</protein>
<evidence type="ECO:0000256" key="8">
    <source>
        <dbReference type="SAM" id="SignalP"/>
    </source>
</evidence>
<sequence>MRQREEEMNPLEWILFFICVCFKVTQTKASSWTTDVPSSVKGLRGSCVVIPCSYDYPAGEDQKVNVFTGIWKTTERDQVIYHPTESKILEQHRRRTNLVGNIREKNCSLMIQNLQEPDGGSFYFRIELKGYANFSYLTKKVVISVTDEPNPISLSMKEEVKEGENVSASCSVSHSCPTYPPDFHWSHSGERHDQTQKLHEGQWNSTSTLTFRSNRTDHNKPLQCSVTYHGGKQREQYKIIKIKYAPDIKTSSKCSSYDGIVTCECIIDSEPPSTVLFVLGDKVLQSSKVEKNGSVTTEILQVDFGSFKFVHCLANNMLGNANLMLSLSDKDNMQIILIASGAGVILLIILIATGVGVEKWTKKSGATQTSDTSTMRSDGPVELRSSAPTKRNEDYDNVHCNDLYNSDHVYGNTGSDSAEQVYANV</sequence>
<dbReference type="GeneTree" id="ENSGT01150000286924"/>
<dbReference type="InterPro" id="IPR036179">
    <property type="entry name" value="Ig-like_dom_sf"/>
</dbReference>
<feature type="compositionally biased region" description="Polar residues" evidence="6">
    <location>
        <begin position="364"/>
        <end position="376"/>
    </location>
</feature>
<evidence type="ECO:0000256" key="2">
    <source>
        <dbReference type="ARBA" id="ARBA00022692"/>
    </source>
</evidence>
<keyword evidence="5" id="KW-1015">Disulfide bond</keyword>
<dbReference type="Proteomes" id="UP000005207">
    <property type="component" value="Linkage group LG11"/>
</dbReference>
<gene>
    <name evidence="10" type="primary">LOC102075866</name>
</gene>
<dbReference type="eggNOG" id="KOG4475">
    <property type="taxonomic scope" value="Eukaryota"/>
</dbReference>
<dbReference type="OMA" id="PECYTIN"/>
<keyword evidence="3 7" id="KW-1133">Transmembrane helix</keyword>
<dbReference type="PROSITE" id="PS50835">
    <property type="entry name" value="IG_LIKE"/>
    <property type="match status" value="1"/>
</dbReference>
<proteinExistence type="predicted"/>
<dbReference type="STRING" id="8128.ENSONIP00000017149"/>
<evidence type="ECO:0000259" key="9">
    <source>
        <dbReference type="PROSITE" id="PS50835"/>
    </source>
</evidence>
<keyword evidence="8" id="KW-0732">Signal</keyword>
<dbReference type="SMART" id="SM00409">
    <property type="entry name" value="IG"/>
    <property type="match status" value="2"/>
</dbReference>
<keyword evidence="4 7" id="KW-0472">Membrane</keyword>
<dbReference type="SUPFAM" id="SSF48726">
    <property type="entry name" value="Immunoglobulin"/>
    <property type="match status" value="2"/>
</dbReference>
<reference evidence="11" key="1">
    <citation type="submission" date="2012-01" db="EMBL/GenBank/DDBJ databases">
        <title>The Genome Sequence of Oreochromis niloticus (Nile Tilapia).</title>
        <authorList>
            <consortium name="Broad Institute Genome Assembly Team"/>
            <consortium name="Broad Institute Sequencing Platform"/>
            <person name="Di Palma F."/>
            <person name="Johnson J."/>
            <person name="Lander E.S."/>
            <person name="Lindblad-Toh K."/>
        </authorList>
    </citation>
    <scope>NUCLEOTIDE SEQUENCE [LARGE SCALE GENOMIC DNA]</scope>
</reference>
<comment type="subcellular location">
    <subcellularLocation>
        <location evidence="1">Membrane</location>
        <topology evidence="1">Single-pass membrane protein</topology>
    </subcellularLocation>
</comment>
<evidence type="ECO:0000256" key="1">
    <source>
        <dbReference type="ARBA" id="ARBA00004167"/>
    </source>
</evidence>
<dbReference type="PANTHER" id="PTHR46484">
    <property type="entry name" value="SI:CH211-171H4.5-RELATED"/>
    <property type="match status" value="1"/>
</dbReference>
<keyword evidence="2 7" id="KW-0812">Transmembrane</keyword>
<keyword evidence="11" id="KW-1185">Reference proteome</keyword>
<dbReference type="AlphaFoldDB" id="I3K7Q4"/>
<dbReference type="Gene3D" id="2.60.40.10">
    <property type="entry name" value="Immunoglobulins"/>
    <property type="match status" value="2"/>
</dbReference>
<dbReference type="Ensembl" id="ENSONIT00000017164.2">
    <property type="protein sequence ID" value="ENSONIP00000017149.2"/>
    <property type="gene ID" value="ENSONIG00000013635.2"/>
</dbReference>
<dbReference type="HOGENOM" id="CLU_966312_0_0_1"/>
<feature type="domain" description="Ig-like" evidence="9">
    <location>
        <begin position="149"/>
        <end position="240"/>
    </location>
</feature>
<dbReference type="Pfam" id="PF08205">
    <property type="entry name" value="C2-set_2"/>
    <property type="match status" value="1"/>
</dbReference>
<evidence type="ECO:0000256" key="7">
    <source>
        <dbReference type="SAM" id="Phobius"/>
    </source>
</evidence>
<dbReference type="PANTHER" id="PTHR46484:SF1">
    <property type="entry name" value="SCHWANN CELL MYELIN PROTEIN-RELATED"/>
    <property type="match status" value="1"/>
</dbReference>
<dbReference type="GO" id="GO:0016020">
    <property type="term" value="C:membrane"/>
    <property type="evidence" value="ECO:0007669"/>
    <property type="project" value="UniProtKB-SubCell"/>
</dbReference>
<dbReference type="InterPro" id="IPR013783">
    <property type="entry name" value="Ig-like_fold"/>
</dbReference>
<dbReference type="InterPro" id="IPR013162">
    <property type="entry name" value="CD80_C2-set"/>
</dbReference>
<evidence type="ECO:0000256" key="5">
    <source>
        <dbReference type="ARBA" id="ARBA00023157"/>
    </source>
</evidence>
<evidence type="ECO:0000256" key="6">
    <source>
        <dbReference type="SAM" id="MobiDB-lite"/>
    </source>
</evidence>
<feature type="transmembrane region" description="Helical" evidence="7">
    <location>
        <begin position="335"/>
        <end position="357"/>
    </location>
</feature>
<dbReference type="InterPro" id="IPR007110">
    <property type="entry name" value="Ig-like_dom"/>
</dbReference>
<evidence type="ECO:0000313" key="11">
    <source>
        <dbReference type="Proteomes" id="UP000005207"/>
    </source>
</evidence>
<dbReference type="Pfam" id="PF07686">
    <property type="entry name" value="V-set"/>
    <property type="match status" value="1"/>
</dbReference>
<reference evidence="10" key="2">
    <citation type="submission" date="2025-08" db="UniProtKB">
        <authorList>
            <consortium name="Ensembl"/>
        </authorList>
    </citation>
    <scope>IDENTIFICATION</scope>
</reference>
<evidence type="ECO:0000313" key="10">
    <source>
        <dbReference type="Ensembl" id="ENSONIP00000017149.2"/>
    </source>
</evidence>
<accession>I3K7Q4</accession>
<feature type="signal peptide" evidence="8">
    <location>
        <begin position="1"/>
        <end position="29"/>
    </location>
</feature>
<evidence type="ECO:0000256" key="3">
    <source>
        <dbReference type="ARBA" id="ARBA00022989"/>
    </source>
</evidence>
<feature type="chain" id="PRO_5025611067" evidence="8">
    <location>
        <begin position="30"/>
        <end position="425"/>
    </location>
</feature>